<dbReference type="PANTHER" id="PTHR25466">
    <property type="entry name" value="T-LYMPHOCYTE ACTIVATION ANTIGEN"/>
    <property type="match status" value="1"/>
</dbReference>
<evidence type="ECO:0000256" key="4">
    <source>
        <dbReference type="ARBA" id="ARBA00022729"/>
    </source>
</evidence>
<feature type="transmembrane region" description="Helical" evidence="11">
    <location>
        <begin position="134"/>
        <end position="151"/>
    </location>
</feature>
<dbReference type="InterPro" id="IPR007110">
    <property type="entry name" value="Ig-like_dom"/>
</dbReference>
<dbReference type="SUPFAM" id="SSF48726">
    <property type="entry name" value="Immunoglobulin"/>
    <property type="match status" value="2"/>
</dbReference>
<evidence type="ECO:0000313" key="14">
    <source>
        <dbReference type="EMBL" id="MEQ2278210.1"/>
    </source>
</evidence>
<feature type="domain" description="Ig-like" evidence="13">
    <location>
        <begin position="136"/>
        <end position="267"/>
    </location>
</feature>
<keyword evidence="2" id="KW-1003">Cell membrane</keyword>
<keyword evidence="10" id="KW-0393">Immunoglobulin domain</keyword>
<keyword evidence="15" id="KW-1185">Reference proteome</keyword>
<evidence type="ECO:0000256" key="11">
    <source>
        <dbReference type="SAM" id="Phobius"/>
    </source>
</evidence>
<evidence type="ECO:0000256" key="5">
    <source>
        <dbReference type="ARBA" id="ARBA00022989"/>
    </source>
</evidence>
<evidence type="ECO:0000256" key="7">
    <source>
        <dbReference type="ARBA" id="ARBA00023157"/>
    </source>
</evidence>
<feature type="chain" id="PRO_5046553531" description="Ig-like domain-containing protein" evidence="12">
    <location>
        <begin position="20"/>
        <end position="299"/>
    </location>
</feature>
<dbReference type="InterPro" id="IPR003599">
    <property type="entry name" value="Ig_sub"/>
</dbReference>
<evidence type="ECO:0000313" key="15">
    <source>
        <dbReference type="Proteomes" id="UP001444071"/>
    </source>
</evidence>
<dbReference type="InterPro" id="IPR051713">
    <property type="entry name" value="T-cell_Activation_Regulation"/>
</dbReference>
<name>A0ABV0XA09_9TELE</name>
<evidence type="ECO:0000256" key="10">
    <source>
        <dbReference type="ARBA" id="ARBA00023319"/>
    </source>
</evidence>
<dbReference type="Proteomes" id="UP001444071">
    <property type="component" value="Unassembled WGS sequence"/>
</dbReference>
<evidence type="ECO:0000256" key="8">
    <source>
        <dbReference type="ARBA" id="ARBA00023170"/>
    </source>
</evidence>
<feature type="signal peptide" evidence="12">
    <location>
        <begin position="1"/>
        <end position="19"/>
    </location>
</feature>
<organism evidence="14 15">
    <name type="scientific">Xenotaenia resolanae</name>
    <dbReference type="NCBI Taxonomy" id="208358"/>
    <lineage>
        <taxon>Eukaryota</taxon>
        <taxon>Metazoa</taxon>
        <taxon>Chordata</taxon>
        <taxon>Craniata</taxon>
        <taxon>Vertebrata</taxon>
        <taxon>Euteleostomi</taxon>
        <taxon>Actinopterygii</taxon>
        <taxon>Neopterygii</taxon>
        <taxon>Teleostei</taxon>
        <taxon>Neoteleostei</taxon>
        <taxon>Acanthomorphata</taxon>
        <taxon>Ovalentaria</taxon>
        <taxon>Atherinomorphae</taxon>
        <taxon>Cyprinodontiformes</taxon>
        <taxon>Goodeidae</taxon>
        <taxon>Xenotaenia</taxon>
    </lineage>
</organism>
<keyword evidence="5 11" id="KW-1133">Transmembrane helix</keyword>
<evidence type="ECO:0000256" key="9">
    <source>
        <dbReference type="ARBA" id="ARBA00023180"/>
    </source>
</evidence>
<keyword evidence="6 11" id="KW-0472">Membrane</keyword>
<dbReference type="InterPro" id="IPR036179">
    <property type="entry name" value="Ig-like_dom_sf"/>
</dbReference>
<comment type="subcellular location">
    <subcellularLocation>
        <location evidence="1">Cell membrane</location>
        <topology evidence="1">Single-pass type I membrane protein</topology>
    </subcellularLocation>
</comment>
<keyword evidence="9" id="KW-0325">Glycoprotein</keyword>
<dbReference type="PROSITE" id="PS50835">
    <property type="entry name" value="IG_LIKE"/>
    <property type="match status" value="2"/>
</dbReference>
<keyword evidence="4 12" id="KW-0732">Signal</keyword>
<dbReference type="SMART" id="SM00409">
    <property type="entry name" value="IG"/>
    <property type="match status" value="2"/>
</dbReference>
<dbReference type="SMART" id="SM00406">
    <property type="entry name" value="IGv"/>
    <property type="match status" value="2"/>
</dbReference>
<dbReference type="Gene3D" id="2.60.40.10">
    <property type="entry name" value="Immunoglobulins"/>
    <property type="match status" value="2"/>
</dbReference>
<reference evidence="14 15" key="1">
    <citation type="submission" date="2021-06" db="EMBL/GenBank/DDBJ databases">
        <authorList>
            <person name="Palmer J.M."/>
        </authorList>
    </citation>
    <scope>NUCLEOTIDE SEQUENCE [LARGE SCALE GENOMIC DNA]</scope>
    <source>
        <strain evidence="14 15">XR_2019</strain>
        <tissue evidence="14">Muscle</tissue>
    </source>
</reference>
<evidence type="ECO:0000256" key="6">
    <source>
        <dbReference type="ARBA" id="ARBA00023136"/>
    </source>
</evidence>
<dbReference type="EMBL" id="JAHRIM010094579">
    <property type="protein sequence ID" value="MEQ2278210.1"/>
    <property type="molecule type" value="Genomic_DNA"/>
</dbReference>
<keyword evidence="7" id="KW-1015">Disulfide bond</keyword>
<proteinExistence type="predicted"/>
<protein>
    <recommendedName>
        <fullName evidence="13">Ig-like domain-containing protein</fullName>
    </recommendedName>
</protein>
<keyword evidence="8" id="KW-0675">Receptor</keyword>
<evidence type="ECO:0000256" key="12">
    <source>
        <dbReference type="SAM" id="SignalP"/>
    </source>
</evidence>
<evidence type="ECO:0000256" key="2">
    <source>
        <dbReference type="ARBA" id="ARBA00022475"/>
    </source>
</evidence>
<sequence>MVLQQLLVLVLLVSQHASGLQMEVFEGAQSVLLPCQVPVSVSSGSTAVWDRDDFRIPTVHVRQPDGDYLKDQNQRYEGRTSMMEDALQTGELSLTLRRPTFTDSGTFTCTVCRFGEDLHQAAVELQVREAPPPVWPWVLVALLVIAAAVWYQRCKKKLTADGSPFCPSETVEIREGVKSVLLPLKANKSLPRDVRVEWTRPDQRNIRIHVCPEEQKNIYEGRTKMKADPLRNGDLSLTLKTPQLEDCGVYKCVVYRGGDLLLQKAVTLRVKGQSDSTVTRWSRCPCSVLYLHQHTGVGQ</sequence>
<evidence type="ECO:0000259" key="13">
    <source>
        <dbReference type="PROSITE" id="PS50835"/>
    </source>
</evidence>
<accession>A0ABV0XA09</accession>
<feature type="domain" description="Ig-like" evidence="13">
    <location>
        <begin position="26"/>
        <end position="126"/>
    </location>
</feature>
<gene>
    <name evidence="14" type="ORF">XENORESO_014256</name>
</gene>
<dbReference type="PANTHER" id="PTHR25466:SF9">
    <property type="entry name" value="FIBRONECTIN TYPE-III DOMAIN-CONTAINING PROTEIN"/>
    <property type="match status" value="1"/>
</dbReference>
<keyword evidence="3 11" id="KW-0812">Transmembrane</keyword>
<dbReference type="Pfam" id="PF07686">
    <property type="entry name" value="V-set"/>
    <property type="match status" value="2"/>
</dbReference>
<comment type="caution">
    <text evidence="14">The sequence shown here is derived from an EMBL/GenBank/DDBJ whole genome shotgun (WGS) entry which is preliminary data.</text>
</comment>
<evidence type="ECO:0000256" key="3">
    <source>
        <dbReference type="ARBA" id="ARBA00022692"/>
    </source>
</evidence>
<dbReference type="InterPro" id="IPR013106">
    <property type="entry name" value="Ig_V-set"/>
</dbReference>
<evidence type="ECO:0000256" key="1">
    <source>
        <dbReference type="ARBA" id="ARBA00004251"/>
    </source>
</evidence>
<dbReference type="InterPro" id="IPR013783">
    <property type="entry name" value="Ig-like_fold"/>
</dbReference>